<comment type="caution">
    <text evidence="1">The sequence shown here is derived from an EMBL/GenBank/DDBJ whole genome shotgun (WGS) entry which is preliminary data.</text>
</comment>
<sequence>MNKQTYILMIFEGARTESMILENIKKYFLNDKEEVVVKAIFGTTIYSLYQKFINFDEFDDDLDTFTLAQTMDNELENISKDQIAEIYLFFDYDKHASNSSDEKIKKMLEVFDNETEKGKLYISYPMIEAIKHIRRELDFKDTLVKSDSDYKNIVACNCDEEFIDFNKYTNDIWQYLVIQHSKKANYLVNDNFIFPNSLISQNEIFQKQKEKYIDISENVAVLGSFPIFLLDYYGIDKFKF</sequence>
<dbReference type="AlphaFoldDB" id="A0A2U2C161"/>
<protein>
    <submittedName>
        <fullName evidence="1">Uncharacterized protein</fullName>
    </submittedName>
</protein>
<proteinExistence type="predicted"/>
<accession>A0A2U2C161</accession>
<dbReference type="Proteomes" id="UP000245014">
    <property type="component" value="Unassembled WGS sequence"/>
</dbReference>
<organism evidence="1 2">
    <name type="scientific">Aliarcobacter skirrowii</name>
    <dbReference type="NCBI Taxonomy" id="28200"/>
    <lineage>
        <taxon>Bacteria</taxon>
        <taxon>Pseudomonadati</taxon>
        <taxon>Campylobacterota</taxon>
        <taxon>Epsilonproteobacteria</taxon>
        <taxon>Campylobacterales</taxon>
        <taxon>Arcobacteraceae</taxon>
        <taxon>Aliarcobacter</taxon>
    </lineage>
</organism>
<gene>
    <name evidence="1" type="ORF">DF188_05915</name>
</gene>
<dbReference type="EMBL" id="QEYI01000003">
    <property type="protein sequence ID" value="PWE21748.1"/>
    <property type="molecule type" value="Genomic_DNA"/>
</dbReference>
<dbReference type="RefSeq" id="WP_109158448.1">
    <property type="nucleotide sequence ID" value="NZ_QEYI01000003.1"/>
</dbReference>
<evidence type="ECO:0000313" key="2">
    <source>
        <dbReference type="Proteomes" id="UP000245014"/>
    </source>
</evidence>
<evidence type="ECO:0000313" key="1">
    <source>
        <dbReference type="EMBL" id="PWE21748.1"/>
    </source>
</evidence>
<reference evidence="1 2" key="1">
    <citation type="submission" date="2018-05" db="EMBL/GenBank/DDBJ databases">
        <title>Antimicrobial susceptibility testing and genomic analysis of Arcobacter skirrowii strains and one Arcobacter butzleri isolated from German poultry farms.</title>
        <authorList>
            <person name="Haenel I."/>
            <person name="Hotzel H."/>
            <person name="Tomaso H."/>
            <person name="Busch A."/>
        </authorList>
    </citation>
    <scope>NUCLEOTIDE SEQUENCE [LARGE SCALE GENOMIC DNA]</scope>
    <source>
        <strain evidence="2">v</strain>
    </source>
</reference>
<name>A0A2U2C161_9BACT</name>